<comment type="caution">
    <text evidence="7">The sequence shown here is derived from an EMBL/GenBank/DDBJ whole genome shotgun (WGS) entry which is preliminary data.</text>
</comment>
<dbReference type="PROSITE" id="PS00108">
    <property type="entry name" value="PROTEIN_KINASE_ST"/>
    <property type="match status" value="1"/>
</dbReference>
<accession>A0ABQ5K592</accession>
<gene>
    <name evidence="7" type="ORF">ADUPG1_013503</name>
</gene>
<keyword evidence="4" id="KW-0723">Serine/threonine-protein kinase</keyword>
<dbReference type="Pfam" id="PF00069">
    <property type="entry name" value="Pkinase"/>
    <property type="match status" value="1"/>
</dbReference>
<dbReference type="EMBL" id="BQXS01012683">
    <property type="protein sequence ID" value="GKT26851.1"/>
    <property type="molecule type" value="Genomic_DNA"/>
</dbReference>
<dbReference type="InterPro" id="IPR011009">
    <property type="entry name" value="Kinase-like_dom_sf"/>
</dbReference>
<dbReference type="InterPro" id="IPR017441">
    <property type="entry name" value="Protein_kinase_ATP_BS"/>
</dbReference>
<proteinExistence type="inferred from homology"/>
<evidence type="ECO:0000256" key="5">
    <source>
        <dbReference type="SAM" id="MobiDB-lite"/>
    </source>
</evidence>
<dbReference type="PANTHER" id="PTHR44167">
    <property type="entry name" value="OVARIAN-SPECIFIC SERINE/THREONINE-PROTEIN KINASE LOK-RELATED"/>
    <property type="match status" value="1"/>
</dbReference>
<dbReference type="SMART" id="SM00220">
    <property type="entry name" value="S_TKc"/>
    <property type="match status" value="1"/>
</dbReference>
<keyword evidence="2 3" id="KW-0067">ATP-binding</keyword>
<evidence type="ECO:0000256" key="3">
    <source>
        <dbReference type="PROSITE-ProRule" id="PRU10141"/>
    </source>
</evidence>
<reference evidence="7" key="1">
    <citation type="submission" date="2022-03" db="EMBL/GenBank/DDBJ databases">
        <title>Draft genome sequence of Aduncisulcus paluster, a free-living microaerophilic Fornicata.</title>
        <authorList>
            <person name="Yuyama I."/>
            <person name="Kume K."/>
            <person name="Tamura T."/>
            <person name="Inagaki Y."/>
            <person name="Hashimoto T."/>
        </authorList>
    </citation>
    <scope>NUCLEOTIDE SEQUENCE</scope>
    <source>
        <strain evidence="7">NY0171</strain>
    </source>
</reference>
<evidence type="ECO:0000313" key="7">
    <source>
        <dbReference type="EMBL" id="GKT26851.1"/>
    </source>
</evidence>
<feature type="domain" description="Protein kinase" evidence="6">
    <location>
        <begin position="26"/>
        <end position="384"/>
    </location>
</feature>
<evidence type="ECO:0000313" key="8">
    <source>
        <dbReference type="Proteomes" id="UP001057375"/>
    </source>
</evidence>
<comment type="similarity">
    <text evidence="4">Belongs to the protein kinase superfamily.</text>
</comment>
<evidence type="ECO:0000256" key="1">
    <source>
        <dbReference type="ARBA" id="ARBA00022741"/>
    </source>
</evidence>
<evidence type="ECO:0000259" key="6">
    <source>
        <dbReference type="PROSITE" id="PS50011"/>
    </source>
</evidence>
<dbReference type="Gene3D" id="1.10.510.10">
    <property type="entry name" value="Transferase(Phosphotransferase) domain 1"/>
    <property type="match status" value="1"/>
</dbReference>
<dbReference type="PROSITE" id="PS00107">
    <property type="entry name" value="PROTEIN_KINASE_ATP"/>
    <property type="match status" value="1"/>
</dbReference>
<keyword evidence="4" id="KW-0418">Kinase</keyword>
<dbReference type="PROSITE" id="PS50011">
    <property type="entry name" value="PROTEIN_KINASE_DOM"/>
    <property type="match status" value="1"/>
</dbReference>
<keyword evidence="8" id="KW-1185">Reference proteome</keyword>
<keyword evidence="1 3" id="KW-0547">Nucleotide-binding</keyword>
<feature type="region of interest" description="Disordered" evidence="5">
    <location>
        <begin position="234"/>
        <end position="256"/>
    </location>
</feature>
<feature type="non-terminal residue" evidence="7">
    <location>
        <position position="1"/>
    </location>
</feature>
<organism evidence="7 8">
    <name type="scientific">Aduncisulcus paluster</name>
    <dbReference type="NCBI Taxonomy" id="2918883"/>
    <lineage>
        <taxon>Eukaryota</taxon>
        <taxon>Metamonada</taxon>
        <taxon>Carpediemonas-like organisms</taxon>
        <taxon>Aduncisulcus</taxon>
    </lineage>
</organism>
<name>A0ABQ5K592_9EUKA</name>
<keyword evidence="4" id="KW-0808">Transferase</keyword>
<protein>
    <recommendedName>
        <fullName evidence="6">Protein kinase domain-containing protein</fullName>
    </recommendedName>
</protein>
<dbReference type="PANTHER" id="PTHR44167:SF30">
    <property type="entry name" value="PHOSPHORYLASE KINASE"/>
    <property type="match status" value="1"/>
</dbReference>
<dbReference type="SUPFAM" id="SSF56112">
    <property type="entry name" value="Protein kinase-like (PK-like)"/>
    <property type="match status" value="1"/>
</dbReference>
<feature type="binding site" evidence="3">
    <location>
        <position position="55"/>
    </location>
    <ligand>
        <name>ATP</name>
        <dbReference type="ChEBI" id="CHEBI:30616"/>
    </ligand>
</feature>
<dbReference type="Proteomes" id="UP001057375">
    <property type="component" value="Unassembled WGS sequence"/>
</dbReference>
<dbReference type="InterPro" id="IPR000719">
    <property type="entry name" value="Prot_kinase_dom"/>
</dbReference>
<evidence type="ECO:0000256" key="4">
    <source>
        <dbReference type="RuleBase" id="RU000304"/>
    </source>
</evidence>
<sequence>EKEKEKERKEHKPKHDSLTLTSASTLTPQCIIGSGGFGEVLLVKVDGIPFPCVLKKMLKIADEKVVKDCRKEFKVQLKLFNNPKCFNRIPRPLYILDLLDCDMKGIYGFLMEFCVGGSVSAFSKRWCADGKYESGVDDEDSECSSSESADDVCASFGPKAMNPVKVCSLCVGMIECLDDVFTAKPKLVHRDVKPDNFLVRVDPKDGECTVVLADLGFVHIQDSISSSSFSQQIDSSSLTSKTGSKEVGESQPDDNSNCGTFVFNSYETLTEGIQTQMSDGYSLGLSILSLFTAIPPFLGHPGLRGIVNPIQFISKLSELLKSGLTPKLTSSPLFKSLVTIEEGDYKPVYECLNKVFLGLTEFDAEKRMSVHQARMSVQSIKPLLPKIGEGWKCPSIETIVSEQLKKHGGSVGTLGHDGVAGVNLKKGWDDSKL</sequence>
<dbReference type="InterPro" id="IPR008271">
    <property type="entry name" value="Ser/Thr_kinase_AS"/>
</dbReference>
<evidence type="ECO:0000256" key="2">
    <source>
        <dbReference type="ARBA" id="ARBA00022840"/>
    </source>
</evidence>